<dbReference type="OrthoDB" id="2508993at2759"/>
<keyword evidence="2" id="KW-1185">Reference proteome</keyword>
<gene>
    <name evidence="1" type="ORF">PGT21_011928</name>
</gene>
<sequence length="652" mass="74721">MVNAARPSSNSDKEIINLRNKFYDWLMEKGTLELNVKRDSWLKRKAAELADLKPTPATVELAVNLQALSMLWKGYQISFSIAFQIGLLQFFPVTLGDNLGIMMQALAEDEPTNFKVIEAFYNCMLTKKEEIYGYSSFQKAIKTILPKPYQVAMSNFPSLTDLIQIAARQYFMILIAELAEVCQDIGPSIIAHRDNFWEQLEIVSIRDNFQPLIKAYHKFCQYFKDGAPFDKAFEYYELVTSITNDLIQMEGAEAKRIRSAHVDKLVVVQASTSQTKGSNPEESEERLVNEEVERAMRHKFNLAMNYVEELHQGLRSGTVRDKFHPTTRADEEQIHEIATLFRDLMTPQHIKDLQEVDYKINLEVSKTNLPEVVKSKVNALTSILHTRIRNSKATQSTYSSGESSGELWGKALAEAFSSQLQDHSLATSDDQQLLSNRPSLQNNPVIWRGIKSTIEREFTTISSANADILLDCLRRVQTFFMTQEISQRIYSVLKGTNDSEKNHLLQWAQNKLNGLQEYPRLITSYELDKLRNVFMNLIKPDSREHSSAEWEQKLCLMVSELSSSDLAMMMVEIVGDFGQLLSAQRLHRRLEEEVKPSVKPETYSILQRILPGEDGTTEFQPDEFQQKKLIEMLETSKGSDIVKFLNCFNLNQ</sequence>
<comment type="caution">
    <text evidence="1">The sequence shown here is derived from an EMBL/GenBank/DDBJ whole genome shotgun (WGS) entry which is preliminary data.</text>
</comment>
<dbReference type="Proteomes" id="UP000324748">
    <property type="component" value="Unassembled WGS sequence"/>
</dbReference>
<reference evidence="1 2" key="1">
    <citation type="submission" date="2019-05" db="EMBL/GenBank/DDBJ databases">
        <title>Emergence of the Ug99 lineage of the wheat stem rust pathogen through somatic hybridization.</title>
        <authorList>
            <person name="Li F."/>
            <person name="Upadhyaya N.M."/>
            <person name="Sperschneider J."/>
            <person name="Matny O."/>
            <person name="Nguyen-Phuc H."/>
            <person name="Mago R."/>
            <person name="Raley C."/>
            <person name="Miller M.E."/>
            <person name="Silverstein K.A.T."/>
            <person name="Henningsen E."/>
            <person name="Hirsch C.D."/>
            <person name="Visser B."/>
            <person name="Pretorius Z.A."/>
            <person name="Steffenson B.J."/>
            <person name="Schwessinger B."/>
            <person name="Dodds P.N."/>
            <person name="Figueroa M."/>
        </authorList>
    </citation>
    <scope>NUCLEOTIDE SEQUENCE [LARGE SCALE GENOMIC DNA]</scope>
    <source>
        <strain evidence="1">21-0</strain>
    </source>
</reference>
<accession>A0A5B0LXA1</accession>
<organism evidence="1 2">
    <name type="scientific">Puccinia graminis f. sp. tritici</name>
    <dbReference type="NCBI Taxonomy" id="56615"/>
    <lineage>
        <taxon>Eukaryota</taxon>
        <taxon>Fungi</taxon>
        <taxon>Dikarya</taxon>
        <taxon>Basidiomycota</taxon>
        <taxon>Pucciniomycotina</taxon>
        <taxon>Pucciniomycetes</taxon>
        <taxon>Pucciniales</taxon>
        <taxon>Pucciniaceae</taxon>
        <taxon>Puccinia</taxon>
    </lineage>
</organism>
<dbReference type="EMBL" id="VSWC01000183">
    <property type="protein sequence ID" value="KAA1069122.1"/>
    <property type="molecule type" value="Genomic_DNA"/>
</dbReference>
<proteinExistence type="predicted"/>
<dbReference type="AlphaFoldDB" id="A0A5B0LXA1"/>
<protein>
    <submittedName>
        <fullName evidence="1">Uncharacterized protein</fullName>
    </submittedName>
</protein>
<evidence type="ECO:0000313" key="1">
    <source>
        <dbReference type="EMBL" id="KAA1069122.1"/>
    </source>
</evidence>
<name>A0A5B0LXA1_PUCGR</name>
<evidence type="ECO:0000313" key="2">
    <source>
        <dbReference type="Proteomes" id="UP000324748"/>
    </source>
</evidence>